<organism evidence="12 13">
    <name type="scientific">Membranihabitans marinus</name>
    <dbReference type="NCBI Taxonomy" id="1227546"/>
    <lineage>
        <taxon>Bacteria</taxon>
        <taxon>Pseudomonadati</taxon>
        <taxon>Bacteroidota</taxon>
        <taxon>Saprospiria</taxon>
        <taxon>Saprospirales</taxon>
        <taxon>Saprospiraceae</taxon>
        <taxon>Membranihabitans</taxon>
    </lineage>
</organism>
<dbReference type="AlphaFoldDB" id="A0A953LC55"/>
<dbReference type="Pfam" id="PF13715">
    <property type="entry name" value="CarbopepD_reg_2"/>
    <property type="match status" value="1"/>
</dbReference>
<keyword evidence="5 9" id="KW-0798">TonB box</keyword>
<keyword evidence="3 8" id="KW-1134">Transmembrane beta strand</keyword>
<keyword evidence="12" id="KW-0675">Receptor</keyword>
<comment type="similarity">
    <text evidence="8 9">Belongs to the TonB-dependent receptor family.</text>
</comment>
<evidence type="ECO:0000256" key="6">
    <source>
        <dbReference type="ARBA" id="ARBA00023136"/>
    </source>
</evidence>
<dbReference type="InterPro" id="IPR039426">
    <property type="entry name" value="TonB-dep_rcpt-like"/>
</dbReference>
<evidence type="ECO:0000256" key="5">
    <source>
        <dbReference type="ARBA" id="ARBA00023077"/>
    </source>
</evidence>
<sequence length="1135" mass="126079">MKLELFLRKKSRIGILLCAIFLMVYQGPLHADTPKAEAEEILLEEAFQLIGQKFGVFFNYDQVMVNNVSVLYDEEEHETLDAALDDVLGQADLKFQIFDKQYVAVYRDTEEGVESLKKMIVHFQSIVDKKELEHKRKSRLVDRLGGHSFDELHLKRLVLNVTGRVVDTNGEPLIGVNILVKGSNLGTATDVDGRFSFSDIADQAILLVSYIGYRSQEVAVNGQTSLTIVMQEDVKTLDEVVVVGYGTQKKVNLTGAISTLDGDDLARRQVGQSSMLLQGVAPGVVVTQRFGQPGKDGGAISIRGKTTLGNSNPLILVDGVERNINSVDPSSIESISVLKDAASSAIYGSRASAGVILVTTKRAKDSDRVTVSYNSYFGKQTPIDLPDMVGAIDHMLLTNEAYVNTGRSQLYSDDFIEEYRNNMATNPDKYPNTDWYDEVLTGNGYMQNHFLSFSGGTKSARFSASLGYLDQNGIMENTNYKRYTFDINSDLVLAKGLSAKLDAHIVQNDIVDPTRGTSAAIHWAGRIPANQGGRLSDGSWGEGWNGDNPIAFTRDGGLRKSHSPTAVLNLGLIYDPKDWLSMNFYYSPHYWQSNTSAFNKSIQTYGGDGSLSYKTPQRSTNNTRHSRSLTNNLRGTVTLSETFGSHNISFLAGYQQEDFRSDDFSGYREKYAFPDYPVLSSGGEENQRASGGASEWALQSVFGRLNYNFNEKYLLEGNFRYDGSSRFAKGNKWGVFPSFSAGWRISEESFFESAKDVVDNLKIRASWGKLGNQRIGTYPFSSDINLGLSYVFNNQIVDGAGITSLANREISWETTTASNLGLDVTVFNRFNLVAEYFYKVTDDILLALDIPLTVGLSAPDQNAGKVENRGWELGLNYGQWDKEFKYEIGFNLSDVKNKILDLKGITRSGTTVNHEGHEMHSIYGLEAAGLIQESDFDSEGNYNGPQQYGAFGAGDIKYVDQNGDGVIDANDYKIIGGTIPRLTFGLNFNAEYRDFDFSIFLQGVGKANGLIRNQGIMPFFLGGTVQEQHKDRWTPDNINSTFPRFAFNETNNEKVSSFWMKNAAYGRVKNVQLGYSIPPSLLFNGGFQKLRVYFSGQNIFTLENFWDGYDVEAPVGSGGYYPQVKTYSFGIDIRF</sequence>
<dbReference type="SUPFAM" id="SSF49464">
    <property type="entry name" value="Carboxypeptidase regulatory domain-like"/>
    <property type="match status" value="1"/>
</dbReference>
<evidence type="ECO:0000256" key="9">
    <source>
        <dbReference type="RuleBase" id="RU003357"/>
    </source>
</evidence>
<dbReference type="Pfam" id="PF00593">
    <property type="entry name" value="TonB_dep_Rec_b-barrel"/>
    <property type="match status" value="1"/>
</dbReference>
<dbReference type="InterPro" id="IPR023996">
    <property type="entry name" value="TonB-dep_OMP_SusC/RagA"/>
</dbReference>
<evidence type="ECO:0000256" key="2">
    <source>
        <dbReference type="ARBA" id="ARBA00022448"/>
    </source>
</evidence>
<dbReference type="Gene3D" id="2.60.40.1120">
    <property type="entry name" value="Carboxypeptidase-like, regulatory domain"/>
    <property type="match status" value="1"/>
</dbReference>
<dbReference type="Gene3D" id="2.170.130.10">
    <property type="entry name" value="TonB-dependent receptor, plug domain"/>
    <property type="match status" value="1"/>
</dbReference>
<evidence type="ECO:0000313" key="13">
    <source>
        <dbReference type="Proteomes" id="UP000753961"/>
    </source>
</evidence>
<dbReference type="SUPFAM" id="SSF56935">
    <property type="entry name" value="Porins"/>
    <property type="match status" value="1"/>
</dbReference>
<dbReference type="Proteomes" id="UP000753961">
    <property type="component" value="Unassembled WGS sequence"/>
</dbReference>
<dbReference type="InterPro" id="IPR008969">
    <property type="entry name" value="CarboxyPept-like_regulatory"/>
</dbReference>
<protein>
    <submittedName>
        <fullName evidence="12">TonB-dependent receptor</fullName>
    </submittedName>
</protein>
<dbReference type="PROSITE" id="PS00018">
    <property type="entry name" value="EF_HAND_1"/>
    <property type="match status" value="1"/>
</dbReference>
<evidence type="ECO:0000259" key="11">
    <source>
        <dbReference type="Pfam" id="PF07715"/>
    </source>
</evidence>
<evidence type="ECO:0000256" key="4">
    <source>
        <dbReference type="ARBA" id="ARBA00022692"/>
    </source>
</evidence>
<evidence type="ECO:0000259" key="10">
    <source>
        <dbReference type="Pfam" id="PF00593"/>
    </source>
</evidence>
<feature type="domain" description="TonB-dependent receptor-like beta-barrel" evidence="10">
    <location>
        <begin position="530"/>
        <end position="1099"/>
    </location>
</feature>
<keyword evidence="7 8" id="KW-0998">Cell outer membrane</keyword>
<dbReference type="FunFam" id="2.170.130.10:FF:000003">
    <property type="entry name" value="SusC/RagA family TonB-linked outer membrane protein"/>
    <property type="match status" value="1"/>
</dbReference>
<dbReference type="NCBIfam" id="TIGR04057">
    <property type="entry name" value="SusC_RagA_signa"/>
    <property type="match status" value="1"/>
</dbReference>
<evidence type="ECO:0000256" key="3">
    <source>
        <dbReference type="ARBA" id="ARBA00022452"/>
    </source>
</evidence>
<evidence type="ECO:0000313" key="12">
    <source>
        <dbReference type="EMBL" id="MBY5959186.1"/>
    </source>
</evidence>
<feature type="domain" description="TonB-dependent receptor plug" evidence="11">
    <location>
        <begin position="250"/>
        <end position="355"/>
    </location>
</feature>
<dbReference type="FunFam" id="2.60.40.1120:FF:000003">
    <property type="entry name" value="Outer membrane protein Omp121"/>
    <property type="match status" value="1"/>
</dbReference>
<gene>
    <name evidence="12" type="ORF">KUV50_13620</name>
</gene>
<evidence type="ECO:0000256" key="7">
    <source>
        <dbReference type="ARBA" id="ARBA00023237"/>
    </source>
</evidence>
<dbReference type="InterPro" id="IPR023997">
    <property type="entry name" value="TonB-dep_OMP_SusC/RagA_CS"/>
</dbReference>
<name>A0A953LC55_9BACT</name>
<keyword evidence="13" id="KW-1185">Reference proteome</keyword>
<proteinExistence type="inferred from homology"/>
<accession>A0A953LC55</accession>
<dbReference type="InterPro" id="IPR036942">
    <property type="entry name" value="Beta-barrel_TonB_sf"/>
</dbReference>
<keyword evidence="4 8" id="KW-0812">Transmembrane</keyword>
<keyword evidence="6 8" id="KW-0472">Membrane</keyword>
<evidence type="ECO:0000256" key="8">
    <source>
        <dbReference type="PROSITE-ProRule" id="PRU01360"/>
    </source>
</evidence>
<reference evidence="12" key="1">
    <citation type="submission" date="2021-06" db="EMBL/GenBank/DDBJ databases">
        <title>44 bacteria genomes isolated from Dapeng, Shenzhen.</title>
        <authorList>
            <person name="Zheng W."/>
            <person name="Yu S."/>
            <person name="Huang Y."/>
        </authorList>
    </citation>
    <scope>NUCLEOTIDE SEQUENCE</scope>
    <source>
        <strain evidence="12">DP5N28-2</strain>
    </source>
</reference>
<dbReference type="InterPro" id="IPR000531">
    <property type="entry name" value="Beta-barrel_TonB"/>
</dbReference>
<dbReference type="NCBIfam" id="TIGR04056">
    <property type="entry name" value="OMP_RagA_SusC"/>
    <property type="match status" value="1"/>
</dbReference>
<dbReference type="Gene3D" id="2.40.170.20">
    <property type="entry name" value="TonB-dependent receptor, beta-barrel domain"/>
    <property type="match status" value="1"/>
</dbReference>
<keyword evidence="2 8" id="KW-0813">Transport</keyword>
<dbReference type="Pfam" id="PF07715">
    <property type="entry name" value="Plug"/>
    <property type="match status" value="1"/>
</dbReference>
<dbReference type="EMBL" id="JAHVHU010000012">
    <property type="protein sequence ID" value="MBY5959186.1"/>
    <property type="molecule type" value="Genomic_DNA"/>
</dbReference>
<dbReference type="PROSITE" id="PS52016">
    <property type="entry name" value="TONB_DEPENDENT_REC_3"/>
    <property type="match status" value="1"/>
</dbReference>
<evidence type="ECO:0000256" key="1">
    <source>
        <dbReference type="ARBA" id="ARBA00004571"/>
    </source>
</evidence>
<dbReference type="RefSeq" id="WP_222580725.1">
    <property type="nucleotide sequence ID" value="NZ_JAHVHU010000012.1"/>
</dbReference>
<dbReference type="InterPro" id="IPR018247">
    <property type="entry name" value="EF_Hand_1_Ca_BS"/>
</dbReference>
<dbReference type="InterPro" id="IPR037066">
    <property type="entry name" value="Plug_dom_sf"/>
</dbReference>
<comment type="subcellular location">
    <subcellularLocation>
        <location evidence="1 8">Cell outer membrane</location>
        <topology evidence="1 8">Multi-pass membrane protein</topology>
    </subcellularLocation>
</comment>
<dbReference type="InterPro" id="IPR012910">
    <property type="entry name" value="Plug_dom"/>
</dbReference>
<dbReference type="GO" id="GO:0009279">
    <property type="term" value="C:cell outer membrane"/>
    <property type="evidence" value="ECO:0007669"/>
    <property type="project" value="UniProtKB-SubCell"/>
</dbReference>
<comment type="caution">
    <text evidence="12">The sequence shown here is derived from an EMBL/GenBank/DDBJ whole genome shotgun (WGS) entry which is preliminary data.</text>
</comment>